<keyword evidence="3" id="KW-1185">Reference proteome</keyword>
<sequence>MNIPTTLQCRALIKESEKQRKISNDQPEQDAQLEPDHETYPEQQNEHESEPEHDQDTDTERMPARKRQKKHHKSPNVQPTMKRARKRTTKKNFQFSNVNVEESVSEDTDLMIIRTKSWSGLLRHRMAPGFGGILSIRTKLIPKSLGRWLLEKYDPWDNSLSLPNGKLLIDEEDVHATLGLPMGQFEKDKTKFFTESLLFLMLFYMDRVQFRGRKVERSFSVAIEWDTDKVRSRDRDEQLSESGQPDKEGPSEISREGPRKEQRCPFCPHCNEQRERLIHINDDPIQDNITKEAQAQQEKTRTNTQNQQTPPHTTHGVAVSDNIEDCDSPYDTYYCSPEFLEQLERIASEQIKHKKKFACSPPSFSLGIPLEQQASPAPSAQPTTSIDQQEHREKIAPTDLTDTSTKQQPNQGSELAVAADKALQSNKETDKATKMHESIKGKQIIKRQQPKRMVTQVPFQCRSPYLKDYREARDQLTHQQLMLVDYAFLPPDDLHPSM</sequence>
<feature type="compositionally biased region" description="Basic residues" evidence="1">
    <location>
        <begin position="64"/>
        <end position="74"/>
    </location>
</feature>
<feature type="compositionally biased region" description="Basic and acidic residues" evidence="1">
    <location>
        <begin position="231"/>
        <end position="263"/>
    </location>
</feature>
<feature type="compositionally biased region" description="Polar residues" evidence="1">
    <location>
        <begin position="400"/>
        <end position="413"/>
    </location>
</feature>
<protein>
    <submittedName>
        <fullName evidence="2">Uncharacterized protein</fullName>
    </submittedName>
</protein>
<feature type="region of interest" description="Disordered" evidence="1">
    <location>
        <begin position="292"/>
        <end position="316"/>
    </location>
</feature>
<feature type="region of interest" description="Disordered" evidence="1">
    <location>
        <begin position="231"/>
        <end position="265"/>
    </location>
</feature>
<dbReference type="Proteomes" id="UP001153076">
    <property type="component" value="Unassembled WGS sequence"/>
</dbReference>
<accession>A0A9Q1KXD9</accession>
<gene>
    <name evidence="2" type="ORF">Cgig2_017835</name>
</gene>
<evidence type="ECO:0000256" key="1">
    <source>
        <dbReference type="SAM" id="MobiDB-lite"/>
    </source>
</evidence>
<feature type="compositionally biased region" description="Basic and acidic residues" evidence="1">
    <location>
        <begin position="12"/>
        <end position="23"/>
    </location>
</feature>
<reference evidence="2" key="1">
    <citation type="submission" date="2022-04" db="EMBL/GenBank/DDBJ databases">
        <title>Carnegiea gigantea Genome sequencing and assembly v2.</title>
        <authorList>
            <person name="Copetti D."/>
            <person name="Sanderson M.J."/>
            <person name="Burquez A."/>
            <person name="Wojciechowski M.F."/>
        </authorList>
    </citation>
    <scope>NUCLEOTIDE SEQUENCE</scope>
    <source>
        <strain evidence="2">SGP5-SGP5p</strain>
        <tissue evidence="2">Aerial part</tissue>
    </source>
</reference>
<dbReference type="EMBL" id="JAKOGI010000009">
    <property type="protein sequence ID" value="KAJ8451444.1"/>
    <property type="molecule type" value="Genomic_DNA"/>
</dbReference>
<dbReference type="OrthoDB" id="1001981at2759"/>
<feature type="compositionally biased region" description="Basic and acidic residues" evidence="1">
    <location>
        <begin position="34"/>
        <end position="63"/>
    </location>
</feature>
<organism evidence="2 3">
    <name type="scientific">Carnegiea gigantea</name>
    <dbReference type="NCBI Taxonomy" id="171969"/>
    <lineage>
        <taxon>Eukaryota</taxon>
        <taxon>Viridiplantae</taxon>
        <taxon>Streptophyta</taxon>
        <taxon>Embryophyta</taxon>
        <taxon>Tracheophyta</taxon>
        <taxon>Spermatophyta</taxon>
        <taxon>Magnoliopsida</taxon>
        <taxon>eudicotyledons</taxon>
        <taxon>Gunneridae</taxon>
        <taxon>Pentapetalae</taxon>
        <taxon>Caryophyllales</taxon>
        <taxon>Cactineae</taxon>
        <taxon>Cactaceae</taxon>
        <taxon>Cactoideae</taxon>
        <taxon>Echinocereeae</taxon>
        <taxon>Carnegiea</taxon>
    </lineage>
</organism>
<name>A0A9Q1KXD9_9CARY</name>
<dbReference type="AlphaFoldDB" id="A0A9Q1KXD9"/>
<evidence type="ECO:0000313" key="3">
    <source>
        <dbReference type="Proteomes" id="UP001153076"/>
    </source>
</evidence>
<dbReference type="PANTHER" id="PTHR34835">
    <property type="entry name" value="OS07G0283600 PROTEIN-RELATED"/>
    <property type="match status" value="1"/>
</dbReference>
<feature type="compositionally biased region" description="Low complexity" evidence="1">
    <location>
        <begin position="302"/>
        <end position="315"/>
    </location>
</feature>
<dbReference type="PANTHER" id="PTHR34835:SF34">
    <property type="entry name" value="OS08G0555500 PROTEIN"/>
    <property type="match status" value="1"/>
</dbReference>
<comment type="caution">
    <text evidence="2">The sequence shown here is derived from an EMBL/GenBank/DDBJ whole genome shotgun (WGS) entry which is preliminary data.</text>
</comment>
<evidence type="ECO:0000313" key="2">
    <source>
        <dbReference type="EMBL" id="KAJ8451444.1"/>
    </source>
</evidence>
<proteinExistence type="predicted"/>
<feature type="region of interest" description="Disordered" evidence="1">
    <location>
        <begin position="368"/>
        <end position="451"/>
    </location>
</feature>
<feature type="compositionally biased region" description="Basic and acidic residues" evidence="1">
    <location>
        <begin position="427"/>
        <end position="440"/>
    </location>
</feature>
<feature type="compositionally biased region" description="Polar residues" evidence="1">
    <location>
        <begin position="372"/>
        <end position="387"/>
    </location>
</feature>
<feature type="region of interest" description="Disordered" evidence="1">
    <location>
        <begin position="1"/>
        <end position="92"/>
    </location>
</feature>